<dbReference type="InterPro" id="IPR042267">
    <property type="entry name" value="VTC_sf"/>
</dbReference>
<feature type="domain" description="VTC" evidence="1">
    <location>
        <begin position="10"/>
        <end position="226"/>
    </location>
</feature>
<keyword evidence="3" id="KW-1185">Reference proteome</keyword>
<dbReference type="RefSeq" id="WP_011125417.1">
    <property type="nucleotide sequence ID" value="NC_005042.1"/>
</dbReference>
<dbReference type="GO" id="GO:0006799">
    <property type="term" value="P:polyphosphate biosynthetic process"/>
    <property type="evidence" value="ECO:0007669"/>
    <property type="project" value="UniProtKB-ARBA"/>
</dbReference>
<sequence length="228" mass="27059">MANSYTKKFRYERKLIVPSSLDYYLDFLIKSHPARFKQSYKDRSINNVYFDTLNYEYYNQNISGLPKRDKFRVRWYGELYGLISPIVEIKSKRGSVGTKSLYKVDKFSFIKSTSAYSFRNQLLNAVSLNEIKLEIMNCYPTLLNTYKRKYFESYDGKFRITIDTDIKSHNIRLNTPFHSFFNVVNSYNILELKYDKEDESMANLISSNLPFRLTKYSKYVNGMQSVVL</sequence>
<dbReference type="PATRIC" id="fig|167539.5.peg.1328"/>
<dbReference type="STRING" id="167539.Pro_1266"/>
<dbReference type="Gene3D" id="3.20.100.30">
    <property type="entry name" value="VTC, catalytic tunnel domain"/>
    <property type="match status" value="1"/>
</dbReference>
<evidence type="ECO:0000259" key="1">
    <source>
        <dbReference type="Pfam" id="PF09359"/>
    </source>
</evidence>
<evidence type="ECO:0000313" key="2">
    <source>
        <dbReference type="EMBL" id="AAQ00310.1"/>
    </source>
</evidence>
<accession>Q7VB34</accession>
<reference evidence="2 3" key="1">
    <citation type="journal article" date="2003" name="Proc. Natl. Acad. Sci. U.S.A.">
        <title>Genome sequence of the cyanobacterium Prochlorococcus marinus SS120, a nearly minimal oxyphototrophic genome.</title>
        <authorList>
            <person name="Dufresne A."/>
            <person name="Salanoubat M."/>
            <person name="Partensky F."/>
            <person name="Artiguenave F."/>
            <person name="Axmann I.M."/>
            <person name="Barbe V."/>
            <person name="Duprat S."/>
            <person name="Galperin M.Y."/>
            <person name="Koonin E.V."/>
            <person name="Le Gall F."/>
            <person name="Makarova K.S."/>
            <person name="Ostrowski M."/>
            <person name="Oztas S."/>
            <person name="Robert C."/>
            <person name="Rogozin I.B."/>
            <person name="Scanlan D.J."/>
            <person name="Tandeau de Marsac N."/>
            <person name="Weissenbach J."/>
            <person name="Wincker P."/>
            <person name="Wolf Y.I."/>
            <person name="Hess W.R."/>
        </authorList>
    </citation>
    <scope>NUCLEOTIDE SEQUENCE [LARGE SCALE GENOMIC DNA]</scope>
    <source>
        <strain evidence="3">SARG / CCMP1375 / SS120</strain>
    </source>
</reference>
<proteinExistence type="predicted"/>
<evidence type="ECO:0000313" key="3">
    <source>
        <dbReference type="Proteomes" id="UP000001420"/>
    </source>
</evidence>
<dbReference type="eggNOG" id="ENOG5032SZR">
    <property type="taxonomic scope" value="Bacteria"/>
</dbReference>
<gene>
    <name evidence="2" type="ordered locus">Pro_1266</name>
</gene>
<dbReference type="EMBL" id="AE017126">
    <property type="protein sequence ID" value="AAQ00310.1"/>
    <property type="molecule type" value="Genomic_DNA"/>
</dbReference>
<dbReference type="Proteomes" id="UP000001420">
    <property type="component" value="Chromosome"/>
</dbReference>
<dbReference type="Pfam" id="PF09359">
    <property type="entry name" value="VTC"/>
    <property type="match status" value="1"/>
</dbReference>
<dbReference type="OrthoDB" id="541850at2"/>
<dbReference type="InterPro" id="IPR018966">
    <property type="entry name" value="VTC_domain"/>
</dbReference>
<organism evidence="2 3">
    <name type="scientific">Prochlorococcus marinus (strain SARG / CCMP1375 / SS120)</name>
    <dbReference type="NCBI Taxonomy" id="167539"/>
    <lineage>
        <taxon>Bacteria</taxon>
        <taxon>Bacillati</taxon>
        <taxon>Cyanobacteriota</taxon>
        <taxon>Cyanophyceae</taxon>
        <taxon>Synechococcales</taxon>
        <taxon>Prochlorococcaceae</taxon>
        <taxon>Prochlorococcus</taxon>
    </lineage>
</organism>
<dbReference type="KEGG" id="pma:Pro_1266"/>
<dbReference type="EnsemblBacteria" id="AAQ00310">
    <property type="protein sequence ID" value="AAQ00310"/>
    <property type="gene ID" value="Pro_1266"/>
</dbReference>
<protein>
    <submittedName>
        <fullName evidence="2">Uncharacterized conserved protein</fullName>
    </submittedName>
</protein>
<dbReference type="CDD" id="cd07750">
    <property type="entry name" value="PolyPPase_VTC_like"/>
    <property type="match status" value="1"/>
</dbReference>
<dbReference type="AlphaFoldDB" id="Q7VB34"/>
<dbReference type="HOGENOM" id="CLU_089974_0_0_3"/>
<name>Q7VB34_PROMA</name>